<keyword evidence="5" id="KW-1185">Reference proteome</keyword>
<feature type="domain" description="MobA-like NTP transferase" evidence="3">
    <location>
        <begin position="3"/>
        <end position="133"/>
    </location>
</feature>
<evidence type="ECO:0000259" key="3">
    <source>
        <dbReference type="Pfam" id="PF12804"/>
    </source>
</evidence>
<dbReference type="EMBL" id="FQZB01000003">
    <property type="protein sequence ID" value="SHI42132.1"/>
    <property type="molecule type" value="Genomic_DNA"/>
</dbReference>
<dbReference type="GO" id="GO:0016779">
    <property type="term" value="F:nucleotidyltransferase activity"/>
    <property type="evidence" value="ECO:0007669"/>
    <property type="project" value="UniProtKB-ARBA"/>
</dbReference>
<dbReference type="InterPro" id="IPR004838">
    <property type="entry name" value="NHTrfase_class1_PyrdxlP-BS"/>
</dbReference>
<dbReference type="OrthoDB" id="9813612at2"/>
<comment type="similarity">
    <text evidence="1">Belongs to the class-I pyridoxal-phosphate-dependent aminotransferase family.</text>
</comment>
<accession>A0A1M6B093</accession>
<dbReference type="GO" id="GO:0008483">
    <property type="term" value="F:transaminase activity"/>
    <property type="evidence" value="ECO:0007669"/>
    <property type="project" value="UniProtKB-KW"/>
</dbReference>
<organism evidence="4 5">
    <name type="scientific">Clostridium cavendishii DSM 21758</name>
    <dbReference type="NCBI Taxonomy" id="1121302"/>
    <lineage>
        <taxon>Bacteria</taxon>
        <taxon>Bacillati</taxon>
        <taxon>Bacillota</taxon>
        <taxon>Clostridia</taxon>
        <taxon>Eubacteriales</taxon>
        <taxon>Clostridiaceae</taxon>
        <taxon>Clostridium</taxon>
    </lineage>
</organism>
<dbReference type="Pfam" id="PF12804">
    <property type="entry name" value="NTP_transf_3"/>
    <property type="match status" value="1"/>
</dbReference>
<dbReference type="Gene3D" id="3.90.1150.10">
    <property type="entry name" value="Aspartate Aminotransferase, domain 1"/>
    <property type="match status" value="1"/>
</dbReference>
<gene>
    <name evidence="4" type="ORF">SAMN02745163_00223</name>
</gene>
<dbReference type="RefSeq" id="WP_072984422.1">
    <property type="nucleotide sequence ID" value="NZ_FQZB01000003.1"/>
</dbReference>
<comment type="cofactor">
    <cofactor evidence="1">
        <name>pyridoxal 5'-phosphate</name>
        <dbReference type="ChEBI" id="CHEBI:597326"/>
    </cofactor>
</comment>
<feature type="domain" description="Aminotransferase class I/classII large" evidence="2">
    <location>
        <begin position="307"/>
        <end position="598"/>
    </location>
</feature>
<dbReference type="InterPro" id="IPR015424">
    <property type="entry name" value="PyrdxlP-dep_Trfase"/>
</dbReference>
<protein>
    <recommendedName>
        <fullName evidence="1">Aminotransferase</fullName>
        <ecNumber evidence="1">2.6.1.-</ecNumber>
    </recommendedName>
</protein>
<evidence type="ECO:0000313" key="5">
    <source>
        <dbReference type="Proteomes" id="UP000184310"/>
    </source>
</evidence>
<reference evidence="4 5" key="1">
    <citation type="submission" date="2016-11" db="EMBL/GenBank/DDBJ databases">
        <authorList>
            <person name="Jaros S."/>
            <person name="Januszkiewicz K."/>
            <person name="Wedrychowicz H."/>
        </authorList>
    </citation>
    <scope>NUCLEOTIDE SEQUENCE [LARGE SCALE GENOMIC DNA]</scope>
    <source>
        <strain evidence="4 5">DSM 21758</strain>
    </source>
</reference>
<dbReference type="GO" id="GO:0030170">
    <property type="term" value="F:pyridoxal phosphate binding"/>
    <property type="evidence" value="ECO:0007669"/>
    <property type="project" value="InterPro"/>
</dbReference>
<dbReference type="InterPro" id="IPR004839">
    <property type="entry name" value="Aminotransferase_I/II_large"/>
</dbReference>
<dbReference type="EC" id="2.6.1.-" evidence="1"/>
<dbReference type="Gene3D" id="3.40.640.10">
    <property type="entry name" value="Type I PLP-dependent aspartate aminotransferase-like (Major domain)"/>
    <property type="match status" value="1"/>
</dbReference>
<dbReference type="AlphaFoldDB" id="A0A1M6B093"/>
<dbReference type="Proteomes" id="UP000184310">
    <property type="component" value="Unassembled WGS sequence"/>
</dbReference>
<name>A0A1M6B093_9CLOT</name>
<evidence type="ECO:0000256" key="1">
    <source>
        <dbReference type="RuleBase" id="RU000481"/>
    </source>
</evidence>
<dbReference type="Gene3D" id="3.90.550.10">
    <property type="entry name" value="Spore Coat Polysaccharide Biosynthesis Protein SpsA, Chain A"/>
    <property type="match status" value="1"/>
</dbReference>
<dbReference type="CDD" id="cd00609">
    <property type="entry name" value="AAT_like"/>
    <property type="match status" value="1"/>
</dbReference>
<sequence length="604" mass="70401">MQAIILAAGMGKRLKELTNNNTKCMVKVNGLTMIERMLFQLDKLDLSNITLVIGYKGKELKEYIETLQVKTPINYVNNEIYYKTNNIYSLYLARNYLQKEDTLLLESDLIFEDSVLEKIIKDPYPSLALVAKYQSWMDGTVVTIDEDNNIKSFLSKKEFNFSDVEDYYKTVNIYKFSKEFSNSHYMPFLEAYSKALGNNEYYEQVLKVITLLEKPEIKATILENEQWYEIDDIQDLDIAESIFINSKEERLRKIQSRYGGYWRYPQLIDFCYLVNPFYPTPRLLNEIRANLDKLICEYPSGIKVNSLLASKYFGVNENQIVVGNGAAELIKSIMEILKGKIGIIKPTFEEYPNRKNSEDVVVYYPNNDEYAYTADELIKFYDDKDISNLLLINPDNPSGNYIEKKQVLKIAKWAENKDITFIVDESFVDFVDKEEDHSIISKEIIEQYSQLVIVKSISKSFGVPGLRLGILVTNNLKVIELIKKDVSIWNINSFGEFYMQIFEKYKNDYENAINKFKHTRKEYVEKLSKIKNLRVVPTQANYVLCEIMGNVTARELTIILLNDYNIFIKDLSNKKGFNGEYIRIAIKRPEENDKLINAFNCILK</sequence>
<keyword evidence="1 4" id="KW-0032">Aminotransferase</keyword>
<dbReference type="InterPro" id="IPR025877">
    <property type="entry name" value="MobA-like_NTP_Trfase"/>
</dbReference>
<dbReference type="InterPro" id="IPR015422">
    <property type="entry name" value="PyrdxlP-dep_Trfase_small"/>
</dbReference>
<evidence type="ECO:0000259" key="2">
    <source>
        <dbReference type="Pfam" id="PF00155"/>
    </source>
</evidence>
<dbReference type="STRING" id="1121302.SAMN02745163_00223"/>
<dbReference type="PROSITE" id="PS00105">
    <property type="entry name" value="AA_TRANSFER_CLASS_1"/>
    <property type="match status" value="1"/>
</dbReference>
<dbReference type="Pfam" id="PF00155">
    <property type="entry name" value="Aminotran_1_2"/>
    <property type="match status" value="1"/>
</dbReference>
<evidence type="ECO:0000313" key="4">
    <source>
        <dbReference type="EMBL" id="SHI42132.1"/>
    </source>
</evidence>
<keyword evidence="1 4" id="KW-0808">Transferase</keyword>
<dbReference type="PANTHER" id="PTHR42885">
    <property type="entry name" value="HISTIDINOL-PHOSPHATE AMINOTRANSFERASE-RELATED"/>
    <property type="match status" value="1"/>
</dbReference>
<dbReference type="CDD" id="cd02523">
    <property type="entry name" value="PC_cytidylyltransferase"/>
    <property type="match status" value="1"/>
</dbReference>
<dbReference type="SUPFAM" id="SSF53448">
    <property type="entry name" value="Nucleotide-diphospho-sugar transferases"/>
    <property type="match status" value="1"/>
</dbReference>
<dbReference type="SUPFAM" id="SSF53383">
    <property type="entry name" value="PLP-dependent transferases"/>
    <property type="match status" value="1"/>
</dbReference>
<dbReference type="InterPro" id="IPR029044">
    <property type="entry name" value="Nucleotide-diphossugar_trans"/>
</dbReference>
<proteinExistence type="inferred from homology"/>
<dbReference type="InterPro" id="IPR015421">
    <property type="entry name" value="PyrdxlP-dep_Trfase_major"/>
</dbReference>